<evidence type="ECO:0000256" key="5">
    <source>
        <dbReference type="ARBA" id="ARBA00022777"/>
    </source>
</evidence>
<dbReference type="InterPro" id="IPR001996">
    <property type="entry name" value="PTS_IIB_1"/>
</dbReference>
<dbReference type="HOGENOM" id="CLU_2935977_0_0_0"/>
<keyword evidence="5" id="KW-0418">Kinase</keyword>
<comment type="caution">
    <text evidence="8">The sequence shown here is derived from an EMBL/GenBank/DDBJ whole genome shotgun (WGS) entry which is preliminary data.</text>
</comment>
<evidence type="ECO:0000256" key="1">
    <source>
        <dbReference type="ARBA" id="ARBA00022448"/>
    </source>
</evidence>
<dbReference type="InterPro" id="IPR018113">
    <property type="entry name" value="PTrfase_EIIB_Cys"/>
</dbReference>
<name>C9MWS8_9FUSO</name>
<keyword evidence="4" id="KW-0598">Phosphotransferase system</keyword>
<keyword evidence="2" id="KW-0762">Sugar transport</keyword>
<evidence type="ECO:0000259" key="7">
    <source>
        <dbReference type="PROSITE" id="PS51098"/>
    </source>
</evidence>
<evidence type="ECO:0000313" key="9">
    <source>
        <dbReference type="Proteomes" id="UP000006233"/>
    </source>
</evidence>
<evidence type="ECO:0000313" key="8">
    <source>
        <dbReference type="EMBL" id="EEX74944.1"/>
    </source>
</evidence>
<dbReference type="STRING" id="634994.GCWU000323_00999"/>
<dbReference type="eggNOG" id="COG1264">
    <property type="taxonomic scope" value="Bacteria"/>
</dbReference>
<dbReference type="Pfam" id="PF00367">
    <property type="entry name" value="PTS_EIIB"/>
    <property type="match status" value="1"/>
</dbReference>
<dbReference type="GO" id="GO:0016301">
    <property type="term" value="F:kinase activity"/>
    <property type="evidence" value="ECO:0007669"/>
    <property type="project" value="UniProtKB-KW"/>
</dbReference>
<dbReference type="EMBL" id="ACVB02000008">
    <property type="protein sequence ID" value="EEX74944.1"/>
    <property type="molecule type" value="Genomic_DNA"/>
</dbReference>
<proteinExistence type="predicted"/>
<keyword evidence="1" id="KW-0813">Transport</keyword>
<dbReference type="GO" id="GO:0008982">
    <property type="term" value="F:protein-N(PI)-phosphohistidine-sugar phosphotransferase activity"/>
    <property type="evidence" value="ECO:0007669"/>
    <property type="project" value="InterPro"/>
</dbReference>
<dbReference type="Gene3D" id="3.30.1360.60">
    <property type="entry name" value="Glucose permease domain IIB"/>
    <property type="match status" value="1"/>
</dbReference>
<protein>
    <submittedName>
        <fullName evidence="8">Phosphotransferase system, EIIB</fullName>
    </submittedName>
</protein>
<feature type="domain" description="PTS EIIB type-1" evidence="7">
    <location>
        <begin position="15"/>
        <end position="60"/>
    </location>
</feature>
<dbReference type="PROSITE" id="PS01035">
    <property type="entry name" value="PTS_EIIB_TYPE_1_CYS"/>
    <property type="match status" value="1"/>
</dbReference>
<accession>C9MWS8</accession>
<evidence type="ECO:0000256" key="3">
    <source>
        <dbReference type="ARBA" id="ARBA00022679"/>
    </source>
</evidence>
<gene>
    <name evidence="8" type="ORF">GCWU000323_00999</name>
</gene>
<dbReference type="PROSITE" id="PS51098">
    <property type="entry name" value="PTS_EIIB_TYPE_1"/>
    <property type="match status" value="1"/>
</dbReference>
<feature type="active site" description="Phosphocysteine intermediate; for EIIB activity" evidence="6">
    <location>
        <position position="37"/>
    </location>
</feature>
<dbReference type="InterPro" id="IPR036878">
    <property type="entry name" value="Glu_permease_IIB"/>
</dbReference>
<evidence type="ECO:0000256" key="4">
    <source>
        <dbReference type="ARBA" id="ARBA00022683"/>
    </source>
</evidence>
<keyword evidence="3 8" id="KW-0808">Transferase</keyword>
<dbReference type="AlphaFoldDB" id="C9MWS8"/>
<reference evidence="8 9" key="1">
    <citation type="submission" date="2009-09" db="EMBL/GenBank/DDBJ databases">
        <authorList>
            <person name="Weinstock G."/>
            <person name="Sodergren E."/>
            <person name="Clifton S."/>
            <person name="Fulton L."/>
            <person name="Fulton B."/>
            <person name="Courtney L."/>
            <person name="Fronick C."/>
            <person name="Harrison M."/>
            <person name="Strong C."/>
            <person name="Farmer C."/>
            <person name="Delahaunty K."/>
            <person name="Markovic C."/>
            <person name="Hall O."/>
            <person name="Minx P."/>
            <person name="Tomlinson C."/>
            <person name="Mitreva M."/>
            <person name="Nelson J."/>
            <person name="Hou S."/>
            <person name="Wollam A."/>
            <person name="Pepin K.H."/>
            <person name="Johnson M."/>
            <person name="Bhonagiri V."/>
            <person name="Nash W.E."/>
            <person name="Warren W."/>
            <person name="Chinwalla A."/>
            <person name="Mardis E.R."/>
            <person name="Wilson R.K."/>
        </authorList>
    </citation>
    <scope>NUCLEOTIDE SEQUENCE [LARGE SCALE GENOMIC DNA]</scope>
    <source>
        <strain evidence="8 9">F0254</strain>
    </source>
</reference>
<dbReference type="Proteomes" id="UP000006233">
    <property type="component" value="Unassembled WGS sequence"/>
</dbReference>
<organism evidence="8 9">
    <name type="scientific">Leptotrichia hofstadii F0254</name>
    <dbReference type="NCBI Taxonomy" id="634994"/>
    <lineage>
        <taxon>Bacteria</taxon>
        <taxon>Fusobacteriati</taxon>
        <taxon>Fusobacteriota</taxon>
        <taxon>Fusobacteriia</taxon>
        <taxon>Fusobacteriales</taxon>
        <taxon>Leptotrichiaceae</taxon>
        <taxon>Leptotrichia</taxon>
    </lineage>
</organism>
<dbReference type="GO" id="GO:0009401">
    <property type="term" value="P:phosphoenolpyruvate-dependent sugar phosphotransferase system"/>
    <property type="evidence" value="ECO:0007669"/>
    <property type="project" value="UniProtKB-KW"/>
</dbReference>
<evidence type="ECO:0000256" key="6">
    <source>
        <dbReference type="PROSITE-ProRule" id="PRU00421"/>
    </source>
</evidence>
<evidence type="ECO:0000256" key="2">
    <source>
        <dbReference type="ARBA" id="ARBA00022597"/>
    </source>
</evidence>
<dbReference type="SUPFAM" id="SSF55604">
    <property type="entry name" value="Glucose permease domain IIB"/>
    <property type="match status" value="1"/>
</dbReference>
<sequence>MKLQLTKEMSIMDAKKTAKEIYDILGGKENIASNAVCMTRLRVKVKNEVDLEKLKKLMAY</sequence>